<dbReference type="Pfam" id="PF04378">
    <property type="entry name" value="RsmJ"/>
    <property type="match status" value="1"/>
</dbReference>
<dbReference type="EC" id="2.1.1.266" evidence="1"/>
<dbReference type="InterPro" id="IPR029063">
    <property type="entry name" value="SAM-dependent_MTases_sf"/>
</dbReference>
<gene>
    <name evidence="1" type="primary">rlmJ</name>
    <name evidence="2" type="ORF">SAMN05444007_108160</name>
</gene>
<feature type="binding site" evidence="1">
    <location>
        <position position="19"/>
    </location>
    <ligand>
        <name>S-adenosyl-L-methionine</name>
        <dbReference type="ChEBI" id="CHEBI:59789"/>
    </ligand>
</feature>
<name>A0A1H7CKC1_9RHOB</name>
<protein>
    <recommendedName>
        <fullName evidence="1">Ribosomal RNA large subunit methyltransferase J</fullName>
        <ecNumber evidence="1">2.1.1.266</ecNumber>
    </recommendedName>
    <alternativeName>
        <fullName evidence="1">23S rRNA (adenine(2030)-N6)-methyltransferase</fullName>
    </alternativeName>
    <alternativeName>
        <fullName evidence="1">23S rRNA m6A2030 methyltransferase</fullName>
    </alternativeName>
</protein>
<feature type="binding site" evidence="1">
    <location>
        <position position="97"/>
    </location>
    <ligand>
        <name>S-adenosyl-L-methionine</name>
        <dbReference type="ChEBI" id="CHEBI:59789"/>
    </ligand>
</feature>
<keyword evidence="1 2" id="KW-0808">Transferase</keyword>
<keyword evidence="1 2" id="KW-0489">Methyltransferase</keyword>
<evidence type="ECO:0000256" key="1">
    <source>
        <dbReference type="HAMAP-Rule" id="MF_00934"/>
    </source>
</evidence>
<proteinExistence type="inferred from homology"/>
<accession>A0A1H7CKC1</accession>
<evidence type="ECO:0000313" key="2">
    <source>
        <dbReference type="EMBL" id="SEJ89906.1"/>
    </source>
</evidence>
<dbReference type="GO" id="GO:0003723">
    <property type="term" value="F:RNA binding"/>
    <property type="evidence" value="ECO:0007669"/>
    <property type="project" value="UniProtKB-UniRule"/>
</dbReference>
<feature type="site" description="Interaction with substrate rRNA" evidence="1">
    <location>
        <position position="4"/>
    </location>
</feature>
<dbReference type="Gene3D" id="3.40.50.150">
    <property type="entry name" value="Vaccinia Virus protein VP39"/>
    <property type="match status" value="1"/>
</dbReference>
<feature type="binding site" evidence="1">
    <location>
        <position position="160"/>
    </location>
    <ligand>
        <name>S-adenosyl-L-methionine</name>
        <dbReference type="ChEBI" id="CHEBI:59789"/>
    </ligand>
</feature>
<keyword evidence="1" id="KW-0698">rRNA processing</keyword>
<reference evidence="2 3" key="1">
    <citation type="submission" date="2016-10" db="EMBL/GenBank/DDBJ databases">
        <authorList>
            <person name="de Groot N.N."/>
        </authorList>
    </citation>
    <scope>NUCLEOTIDE SEQUENCE [LARGE SCALE GENOMIC DNA]</scope>
    <source>
        <strain evidence="2 3">DSM 29340</strain>
    </source>
</reference>
<comment type="subunit">
    <text evidence="1">Monomer.</text>
</comment>
<feature type="active site" description="Proton acceptor" evidence="1">
    <location>
        <position position="160"/>
    </location>
</feature>
<dbReference type="GO" id="GO:0070475">
    <property type="term" value="P:rRNA base methylation"/>
    <property type="evidence" value="ECO:0007669"/>
    <property type="project" value="UniProtKB-UniRule"/>
</dbReference>
<dbReference type="SUPFAM" id="SSF53335">
    <property type="entry name" value="S-adenosyl-L-methionine-dependent methyltransferases"/>
    <property type="match status" value="1"/>
</dbReference>
<dbReference type="GO" id="GO:0036307">
    <property type="term" value="F:23S rRNA (adenine(2030)-N(6))-methyltransferase activity"/>
    <property type="evidence" value="ECO:0007669"/>
    <property type="project" value="UniProtKB-UniRule"/>
</dbReference>
<dbReference type="InterPro" id="IPR007473">
    <property type="entry name" value="RlmJ"/>
</dbReference>
<organism evidence="2 3">
    <name type="scientific">Cribrihabitans marinus</name>
    <dbReference type="NCBI Taxonomy" id="1227549"/>
    <lineage>
        <taxon>Bacteria</taxon>
        <taxon>Pseudomonadati</taxon>
        <taxon>Pseudomonadota</taxon>
        <taxon>Alphaproteobacteria</taxon>
        <taxon>Rhodobacterales</taxon>
        <taxon>Paracoccaceae</taxon>
        <taxon>Cribrihabitans</taxon>
    </lineage>
</organism>
<dbReference type="STRING" id="1227549.SAMN05444007_108160"/>
<comment type="catalytic activity">
    <reaction evidence="1">
        <text>adenosine(2030) in 23S rRNA + S-adenosyl-L-methionine = N(6)-methyladenosine(2030) in 23S rRNA + S-adenosyl-L-homocysteine + H(+)</text>
        <dbReference type="Rhea" id="RHEA:43736"/>
        <dbReference type="Rhea" id="RHEA-COMP:10668"/>
        <dbReference type="Rhea" id="RHEA-COMP:10669"/>
        <dbReference type="ChEBI" id="CHEBI:15378"/>
        <dbReference type="ChEBI" id="CHEBI:57856"/>
        <dbReference type="ChEBI" id="CHEBI:59789"/>
        <dbReference type="ChEBI" id="CHEBI:74411"/>
        <dbReference type="ChEBI" id="CHEBI:74449"/>
        <dbReference type="EC" id="2.1.1.266"/>
    </reaction>
</comment>
<sequence>MLSYQHIYHAGNLADVHKHALLAWMLDYMTSKDKPLSFLETHAGRGLYRLDAAEALKTGEAAAGIGAMERRFAPDHPYRRALDAVRRAEGPDAYPGSPRVAAALLRERDSLHLAELHPQEHAALERAMRGFAAKLHAADGFETAMSICPPTPRRGLLLIDPSYELPGDYKAMPKRIAALHRKWNVGVIVLWYPILTDARHDEMLTALKASDFPGSIRHEVRFPPAREGHRMVGSGIFVVNAPFGFGEAAAHVATLFPEADFGNGA</sequence>
<feature type="binding site" evidence="1">
    <location>
        <begin position="139"/>
        <end position="140"/>
    </location>
    <ligand>
        <name>S-adenosyl-L-methionine</name>
        <dbReference type="ChEBI" id="CHEBI:59789"/>
    </ligand>
</feature>
<keyword evidence="1" id="KW-0694">RNA-binding</keyword>
<dbReference type="Proteomes" id="UP000199379">
    <property type="component" value="Unassembled WGS sequence"/>
</dbReference>
<dbReference type="AlphaFoldDB" id="A0A1H7CKC1"/>
<dbReference type="HAMAP" id="MF_00934">
    <property type="entry name" value="23SrRNA_methyltr_J"/>
    <property type="match status" value="1"/>
</dbReference>
<keyword evidence="1" id="KW-0949">S-adenosyl-L-methionine</keyword>
<keyword evidence="3" id="KW-1185">Reference proteome</keyword>
<dbReference type="PANTHER" id="PTHR37426">
    <property type="entry name" value="RIBOSOMAL RNA LARGE SUBUNIT METHYLTRANSFERASE J"/>
    <property type="match status" value="1"/>
</dbReference>
<dbReference type="PANTHER" id="PTHR37426:SF1">
    <property type="entry name" value="RIBOSOMAL RNA LARGE SUBUNIT METHYLTRANSFERASE J"/>
    <property type="match status" value="1"/>
</dbReference>
<feature type="binding site" evidence="1">
    <location>
        <position position="115"/>
    </location>
    <ligand>
        <name>S-adenosyl-L-methionine</name>
        <dbReference type="ChEBI" id="CHEBI:59789"/>
    </ligand>
</feature>
<dbReference type="EMBL" id="FNYD01000008">
    <property type="protein sequence ID" value="SEJ89906.1"/>
    <property type="molecule type" value="Genomic_DNA"/>
</dbReference>
<dbReference type="OrthoDB" id="9791274at2"/>
<evidence type="ECO:0000313" key="3">
    <source>
        <dbReference type="Proteomes" id="UP000199379"/>
    </source>
</evidence>
<comment type="similarity">
    <text evidence="1">Belongs to the RlmJ family.</text>
</comment>
<feature type="binding site" evidence="1">
    <location>
        <position position="42"/>
    </location>
    <ligand>
        <name>S-adenosyl-L-methionine</name>
        <dbReference type="ChEBI" id="CHEBI:59789"/>
    </ligand>
</feature>
<dbReference type="RefSeq" id="WP_092368439.1">
    <property type="nucleotide sequence ID" value="NZ_BMGV01000008.1"/>
</dbReference>
<dbReference type="GO" id="GO:0005829">
    <property type="term" value="C:cytosol"/>
    <property type="evidence" value="ECO:0007669"/>
    <property type="project" value="TreeGrafter"/>
</dbReference>
<comment type="function">
    <text evidence="1">Specifically methylates the adenine in position 2030 of 23S rRNA.</text>
</comment>